<name>A0A834SZH7_9FABA</name>
<accession>A0A834SZH7</accession>
<comment type="caution">
    <text evidence="1">The sequence shown here is derived from an EMBL/GenBank/DDBJ whole genome shotgun (WGS) entry which is preliminary data.</text>
</comment>
<organism evidence="1 2">
    <name type="scientific">Senna tora</name>
    <dbReference type="NCBI Taxonomy" id="362788"/>
    <lineage>
        <taxon>Eukaryota</taxon>
        <taxon>Viridiplantae</taxon>
        <taxon>Streptophyta</taxon>
        <taxon>Embryophyta</taxon>
        <taxon>Tracheophyta</taxon>
        <taxon>Spermatophyta</taxon>
        <taxon>Magnoliopsida</taxon>
        <taxon>eudicotyledons</taxon>
        <taxon>Gunneridae</taxon>
        <taxon>Pentapetalae</taxon>
        <taxon>rosids</taxon>
        <taxon>fabids</taxon>
        <taxon>Fabales</taxon>
        <taxon>Fabaceae</taxon>
        <taxon>Caesalpinioideae</taxon>
        <taxon>Cassia clade</taxon>
        <taxon>Senna</taxon>
    </lineage>
</organism>
<protein>
    <submittedName>
        <fullName evidence="1">Uncharacterized protein</fullName>
    </submittedName>
</protein>
<dbReference type="AlphaFoldDB" id="A0A834SZH7"/>
<proteinExistence type="predicted"/>
<dbReference type="EMBL" id="JAAIUW010000010">
    <property type="protein sequence ID" value="KAF7812142.1"/>
    <property type="molecule type" value="Genomic_DNA"/>
</dbReference>
<keyword evidence="2" id="KW-1185">Reference proteome</keyword>
<reference evidence="1" key="1">
    <citation type="submission" date="2020-09" db="EMBL/GenBank/DDBJ databases">
        <title>Genome-Enabled Discovery of Anthraquinone Biosynthesis in Senna tora.</title>
        <authorList>
            <person name="Kang S.-H."/>
            <person name="Pandey R.P."/>
            <person name="Lee C.-M."/>
            <person name="Sim J.-S."/>
            <person name="Jeong J.-T."/>
            <person name="Choi B.-S."/>
            <person name="Jung M."/>
            <person name="Ginzburg D."/>
            <person name="Zhao K."/>
            <person name="Won S.Y."/>
            <person name="Oh T.-J."/>
            <person name="Yu Y."/>
            <person name="Kim N.-H."/>
            <person name="Lee O.R."/>
            <person name="Lee T.-H."/>
            <person name="Bashyal P."/>
            <person name="Kim T.-S."/>
            <person name="Lee W.-H."/>
            <person name="Kawkins C."/>
            <person name="Kim C.-K."/>
            <person name="Kim J.S."/>
            <person name="Ahn B.O."/>
            <person name="Rhee S.Y."/>
            <person name="Sohng J.K."/>
        </authorList>
    </citation>
    <scope>NUCLEOTIDE SEQUENCE</scope>
    <source>
        <tissue evidence="1">Leaf</tissue>
    </source>
</reference>
<gene>
    <name evidence="1" type="ORF">G2W53_033118</name>
</gene>
<evidence type="ECO:0000313" key="1">
    <source>
        <dbReference type="EMBL" id="KAF7812142.1"/>
    </source>
</evidence>
<dbReference type="Proteomes" id="UP000634136">
    <property type="component" value="Unassembled WGS sequence"/>
</dbReference>
<evidence type="ECO:0000313" key="2">
    <source>
        <dbReference type="Proteomes" id="UP000634136"/>
    </source>
</evidence>
<sequence>MARQLLLKFNDLIMDDGILNIPVALSNISKVQRKDLEKSEIGALVYDIMEIIESSKLSIIVCSSSWSMVPRYINIIKNHGSGSAAAAMVLLQNHGSGSAAAAMVSAAAAMVLLRTSSGSAAEPWLQNNFCL</sequence>